<dbReference type="HOGENOM" id="CLU_091682_0_0_11"/>
<dbReference type="SUPFAM" id="SSF56281">
    <property type="entry name" value="Metallo-hydrolase/oxidoreductase"/>
    <property type="match status" value="1"/>
</dbReference>
<keyword evidence="3" id="KW-1185">Reference proteome</keyword>
<dbReference type="Pfam" id="PF13483">
    <property type="entry name" value="Lactamase_B_3"/>
    <property type="match status" value="1"/>
</dbReference>
<dbReference type="AlphaFoldDB" id="Q8FQJ8"/>
<dbReference type="KEGG" id="cef:CE1121"/>
<dbReference type="InterPro" id="IPR036866">
    <property type="entry name" value="RibonucZ/Hydroxyglut_hydro"/>
</dbReference>
<dbReference type="InterPro" id="IPR050114">
    <property type="entry name" value="UPF0173_UPF0282_UlaG_hydrolase"/>
</dbReference>
<reference evidence="2 3" key="1">
    <citation type="journal article" date="2003" name="Genome Res.">
        <title>Comparative complete genome sequence analysis of the amino acid replacements responsible for the thermostability of Corynebacterium efficiens.</title>
        <authorList>
            <person name="Nishio Y."/>
            <person name="Nakamura Y."/>
            <person name="Kawarabayasi Y."/>
            <person name="Usuda Y."/>
            <person name="Kimura E."/>
            <person name="Sugimoto S."/>
            <person name="Matsui K."/>
            <person name="Yamagishi A."/>
            <person name="Kikuchi H."/>
            <person name="Ikeo K."/>
            <person name="Gojobori T."/>
        </authorList>
    </citation>
    <scope>NUCLEOTIDE SEQUENCE [LARGE SCALE GENOMIC DNA]</scope>
    <source>
        <strain evidence="3">DSM 44549 / YS-314 / AJ 12310 / JCM 11189 / NBRC 100395</strain>
    </source>
</reference>
<dbReference type="Gene3D" id="3.60.15.10">
    <property type="entry name" value="Ribonuclease Z/Hydroxyacylglutathione hydrolase-like"/>
    <property type="match status" value="1"/>
</dbReference>
<evidence type="ECO:0000313" key="2">
    <source>
        <dbReference type="EMBL" id="BAC17931.1"/>
    </source>
</evidence>
<dbReference type="STRING" id="196164.gene:10741529"/>
<dbReference type="SMART" id="SM00849">
    <property type="entry name" value="Lactamase_B"/>
    <property type="match status" value="1"/>
</dbReference>
<name>Q8FQJ8_COREF</name>
<protein>
    <recommendedName>
        <fullName evidence="1">Metallo-beta-lactamase domain-containing protein</fullName>
    </recommendedName>
</protein>
<evidence type="ECO:0000313" key="3">
    <source>
        <dbReference type="Proteomes" id="UP000001409"/>
    </source>
</evidence>
<sequence length="244" mass="26315">MADAPLMLRPLRPYRVPCHTTGAPGAGISTTMDTMKITRHLHACVEINHHGYTLIIDPGSFGVPESLATADAVLITHGHPDHLDQQALILAHRANPEMVIYAPAFLADELPVEVHAVDHGQSFTIGGIPVEVVGSKHAMITHAQDVPENIGYLIGGRILHPGDNFQPIRDVDVALVPVNGPWVKMLDVEAWLKKFPPKHFVGIHDGIVNEHGLAINTKILTLLADKYGSTYLPLAPGDSLELGA</sequence>
<dbReference type="eggNOG" id="COG2220">
    <property type="taxonomic scope" value="Bacteria"/>
</dbReference>
<proteinExistence type="predicted"/>
<dbReference type="InterPro" id="IPR001279">
    <property type="entry name" value="Metallo-B-lactamas"/>
</dbReference>
<feature type="domain" description="Metallo-beta-lactamase" evidence="1">
    <location>
        <begin position="41"/>
        <end position="204"/>
    </location>
</feature>
<accession>Q8FQJ8</accession>
<dbReference type="EMBL" id="BA000035">
    <property type="protein sequence ID" value="BAC17931.1"/>
    <property type="molecule type" value="Genomic_DNA"/>
</dbReference>
<dbReference type="Proteomes" id="UP000001409">
    <property type="component" value="Chromosome"/>
</dbReference>
<dbReference type="PANTHER" id="PTHR43546:SF3">
    <property type="entry name" value="UPF0173 METAL-DEPENDENT HYDROLASE MJ1163"/>
    <property type="match status" value="1"/>
</dbReference>
<evidence type="ECO:0000259" key="1">
    <source>
        <dbReference type="SMART" id="SM00849"/>
    </source>
</evidence>
<dbReference type="PANTHER" id="PTHR43546">
    <property type="entry name" value="UPF0173 METAL-DEPENDENT HYDROLASE MJ1163-RELATED"/>
    <property type="match status" value="1"/>
</dbReference>
<organism evidence="2 3">
    <name type="scientific">Corynebacterium efficiens (strain DSM 44549 / YS-314 / AJ 12310 / JCM 11189 / NBRC 100395)</name>
    <dbReference type="NCBI Taxonomy" id="196164"/>
    <lineage>
        <taxon>Bacteria</taxon>
        <taxon>Bacillati</taxon>
        <taxon>Actinomycetota</taxon>
        <taxon>Actinomycetes</taxon>
        <taxon>Mycobacteriales</taxon>
        <taxon>Corynebacteriaceae</taxon>
        <taxon>Corynebacterium</taxon>
    </lineage>
</organism>